<dbReference type="InterPro" id="IPR005302">
    <property type="entry name" value="MoCF_Sase_C"/>
</dbReference>
<dbReference type="STRING" id="1267021.FPB0191_00862"/>
<organism evidence="3 4">
    <name type="scientific">Frischella perrara</name>
    <dbReference type="NCBI Taxonomy" id="1267021"/>
    <lineage>
        <taxon>Bacteria</taxon>
        <taxon>Pseudomonadati</taxon>
        <taxon>Pseudomonadota</taxon>
        <taxon>Gammaproteobacteria</taxon>
        <taxon>Orbales</taxon>
        <taxon>Orbaceae</taxon>
        <taxon>Frischella</taxon>
    </lineage>
</organism>
<proteinExistence type="predicted"/>
<evidence type="ECO:0000313" key="3">
    <source>
        <dbReference type="EMBL" id="AJA44688.1"/>
    </source>
</evidence>
<dbReference type="InterPro" id="IPR036010">
    <property type="entry name" value="2Fe-2S_ferredoxin-like_sf"/>
</dbReference>
<dbReference type="HOGENOM" id="CLU_028286_0_2_6"/>
<dbReference type="EMBL" id="CP009056">
    <property type="protein sequence ID" value="AJA44688.1"/>
    <property type="molecule type" value="Genomic_DNA"/>
</dbReference>
<dbReference type="SUPFAM" id="SSF50800">
    <property type="entry name" value="PK beta-barrel domain-like"/>
    <property type="match status" value="1"/>
</dbReference>
<dbReference type="GO" id="GO:0030170">
    <property type="term" value="F:pyridoxal phosphate binding"/>
    <property type="evidence" value="ECO:0007669"/>
    <property type="project" value="InterPro"/>
</dbReference>
<protein>
    <submittedName>
        <fullName evidence="3">Putative Fe-S protein</fullName>
    </submittedName>
</protein>
<sequence>MIHVKQLAIYPVKSMQGISLKSSQVLASGLKYDRVFMVCEPNGRFITAREFPQLLQLITEIDENGLKIRLPTSLNRQPQSNHITTPTHIYTKFSEFSSTVEPSQVWNSHFTAHIAPIVVNQFLSEFLQFDVQLRWIGNHSDRRVKRYPITPLGFADGYPYSLLNQASFDFLQRRCPEKLKLEQFRSNIIIAGSLPFAEDDWKTIKIGDVIFDIVKPCRRCMVTQINLSTLKLLANSEPLRTLKTFRQDEIGEIDFGMQMIARNNGNIAINDHIEILARQPAKKYIKIDPPKLNDVNQTCQITINNQMIIGNCQLPLLEQLEQHNIFIPYSCRVGLCGKCRVLLKEGEVTTLTPSAIKNNGEILACSCIPKSQHLKIKTYSNDVEE</sequence>
<gene>
    <name evidence="3" type="ORF">FPB0191_00862</name>
</gene>
<dbReference type="AlphaFoldDB" id="A0A0A7RZM8"/>
<dbReference type="GO" id="GO:0030151">
    <property type="term" value="F:molybdenum ion binding"/>
    <property type="evidence" value="ECO:0007669"/>
    <property type="project" value="InterPro"/>
</dbReference>
<name>A0A0A7RZM8_FRIPE</name>
<dbReference type="Gene3D" id="3.10.20.30">
    <property type="match status" value="1"/>
</dbReference>
<dbReference type="Pfam" id="PF00111">
    <property type="entry name" value="Fer2"/>
    <property type="match status" value="1"/>
</dbReference>
<dbReference type="PANTHER" id="PTHR14237">
    <property type="entry name" value="MOLYBDOPTERIN COFACTOR SULFURASE MOSC"/>
    <property type="match status" value="1"/>
</dbReference>
<dbReference type="OrthoDB" id="581532at2"/>
<dbReference type="PROSITE" id="PS51340">
    <property type="entry name" value="MOSC"/>
    <property type="match status" value="1"/>
</dbReference>
<evidence type="ECO:0000259" key="2">
    <source>
        <dbReference type="PROSITE" id="PS51340"/>
    </source>
</evidence>
<dbReference type="CDD" id="cd00207">
    <property type="entry name" value="fer2"/>
    <property type="match status" value="1"/>
</dbReference>
<evidence type="ECO:0000313" key="4">
    <source>
        <dbReference type="Proteomes" id="UP000030901"/>
    </source>
</evidence>
<dbReference type="InterPro" id="IPR005303">
    <property type="entry name" value="MOCOS_middle"/>
</dbReference>
<dbReference type="GO" id="GO:0003824">
    <property type="term" value="F:catalytic activity"/>
    <property type="evidence" value="ECO:0007669"/>
    <property type="project" value="InterPro"/>
</dbReference>
<dbReference type="Proteomes" id="UP000030901">
    <property type="component" value="Chromosome"/>
</dbReference>
<dbReference type="PROSITE" id="PS51085">
    <property type="entry name" value="2FE2S_FER_2"/>
    <property type="match status" value="1"/>
</dbReference>
<dbReference type="SUPFAM" id="SSF54292">
    <property type="entry name" value="2Fe-2S ferredoxin-like"/>
    <property type="match status" value="1"/>
</dbReference>
<evidence type="ECO:0000259" key="1">
    <source>
        <dbReference type="PROSITE" id="PS51085"/>
    </source>
</evidence>
<accession>A0A0A7RZM8</accession>
<dbReference type="Pfam" id="PF03473">
    <property type="entry name" value="MOSC"/>
    <property type="match status" value="1"/>
</dbReference>
<feature type="domain" description="MOSC" evidence="2">
    <location>
        <begin position="128"/>
        <end position="276"/>
    </location>
</feature>
<dbReference type="RefSeq" id="WP_039104295.1">
    <property type="nucleotide sequence ID" value="NZ_CP009056.1"/>
</dbReference>
<dbReference type="InterPro" id="IPR011037">
    <property type="entry name" value="Pyrv_Knase-like_insert_dom_sf"/>
</dbReference>
<dbReference type="InterPro" id="IPR001041">
    <property type="entry name" value="2Fe-2S_ferredoxin-type"/>
</dbReference>
<dbReference type="GO" id="GO:0051536">
    <property type="term" value="F:iron-sulfur cluster binding"/>
    <property type="evidence" value="ECO:0007669"/>
    <property type="project" value="InterPro"/>
</dbReference>
<dbReference type="KEGG" id="fpp:FPB0191_00862"/>
<dbReference type="Pfam" id="PF03476">
    <property type="entry name" value="MOSC_N"/>
    <property type="match status" value="1"/>
</dbReference>
<dbReference type="SUPFAM" id="SSF141673">
    <property type="entry name" value="MOSC N-terminal domain-like"/>
    <property type="match status" value="1"/>
</dbReference>
<dbReference type="InterPro" id="IPR012675">
    <property type="entry name" value="Beta-grasp_dom_sf"/>
</dbReference>
<dbReference type="PANTHER" id="PTHR14237:SF19">
    <property type="entry name" value="MITOCHONDRIAL AMIDOXIME REDUCING COMPONENT 1"/>
    <property type="match status" value="1"/>
</dbReference>
<reference evidence="3 4" key="1">
    <citation type="journal article" date="2014" name="Appl. Environ. Microbiol.">
        <title>Gut symbionts from distinct hosts exhibit genotoxic activity via divergent colibactin biosynthetic pathways.</title>
        <authorList>
            <person name="Engel P."/>
            <person name="Vizcaino M.I."/>
            <person name="Crawford J.M."/>
        </authorList>
    </citation>
    <scope>NUCLEOTIDE SEQUENCE [LARGE SCALE GENOMIC DNA]</scope>
    <source>
        <strain evidence="3 4">PEB0191</strain>
    </source>
</reference>
<feature type="domain" description="2Fe-2S ferredoxin-type" evidence="1">
    <location>
        <begin position="297"/>
        <end position="382"/>
    </location>
</feature>
<keyword evidence="4" id="KW-1185">Reference proteome</keyword>